<keyword evidence="1" id="KW-0808">Transferase</keyword>
<dbReference type="InterPro" id="IPR036388">
    <property type="entry name" value="WH-like_DNA-bd_sf"/>
</dbReference>
<dbReference type="SMART" id="SM01012">
    <property type="entry name" value="ANTAR"/>
    <property type="match status" value="1"/>
</dbReference>
<evidence type="ECO:0000256" key="3">
    <source>
        <dbReference type="ARBA" id="ARBA00023015"/>
    </source>
</evidence>
<dbReference type="Gene3D" id="3.30.450.40">
    <property type="match status" value="1"/>
</dbReference>
<dbReference type="InterPro" id="IPR005561">
    <property type="entry name" value="ANTAR"/>
</dbReference>
<dbReference type="RefSeq" id="WP_378964411.1">
    <property type="nucleotide sequence ID" value="NZ_JBHTBJ010000001.1"/>
</dbReference>
<name>A0ABW2HIY0_9ACTN</name>
<dbReference type="PROSITE" id="PS50921">
    <property type="entry name" value="ANTAR"/>
    <property type="match status" value="1"/>
</dbReference>
<dbReference type="PIRSF" id="PIRSF036625">
    <property type="entry name" value="GAF_ANTAR"/>
    <property type="match status" value="1"/>
</dbReference>
<dbReference type="Pfam" id="PF13185">
    <property type="entry name" value="GAF_2"/>
    <property type="match status" value="1"/>
</dbReference>
<dbReference type="Gene3D" id="1.10.10.10">
    <property type="entry name" value="Winged helix-like DNA-binding domain superfamily/Winged helix DNA-binding domain"/>
    <property type="match status" value="1"/>
</dbReference>
<feature type="domain" description="ANTAR" evidence="5">
    <location>
        <begin position="166"/>
        <end position="227"/>
    </location>
</feature>
<keyword evidence="4" id="KW-0804">Transcription</keyword>
<evidence type="ECO:0000259" key="5">
    <source>
        <dbReference type="PROSITE" id="PS50921"/>
    </source>
</evidence>
<dbReference type="InterPro" id="IPR012074">
    <property type="entry name" value="GAF_ANTAR"/>
</dbReference>
<keyword evidence="3" id="KW-0805">Transcription regulation</keyword>
<evidence type="ECO:0000313" key="6">
    <source>
        <dbReference type="EMBL" id="MFC7272962.1"/>
    </source>
</evidence>
<protein>
    <submittedName>
        <fullName evidence="6">GAF and ANTAR domain-containing protein</fullName>
    </submittedName>
</protein>
<dbReference type="EMBL" id="JBHTBJ010000001">
    <property type="protein sequence ID" value="MFC7272962.1"/>
    <property type="molecule type" value="Genomic_DNA"/>
</dbReference>
<dbReference type="Pfam" id="PF03861">
    <property type="entry name" value="ANTAR"/>
    <property type="match status" value="1"/>
</dbReference>
<dbReference type="SUPFAM" id="SSF52172">
    <property type="entry name" value="CheY-like"/>
    <property type="match status" value="1"/>
</dbReference>
<accession>A0ABW2HIY0</accession>
<dbReference type="InterPro" id="IPR011006">
    <property type="entry name" value="CheY-like_superfamily"/>
</dbReference>
<dbReference type="SMART" id="SM00065">
    <property type="entry name" value="GAF"/>
    <property type="match status" value="1"/>
</dbReference>
<dbReference type="InterPro" id="IPR003018">
    <property type="entry name" value="GAF"/>
</dbReference>
<keyword evidence="7" id="KW-1185">Reference proteome</keyword>
<evidence type="ECO:0000313" key="7">
    <source>
        <dbReference type="Proteomes" id="UP001596548"/>
    </source>
</evidence>
<sequence>MANIDPEVLAGTLRRLENAGRGDVAEAVGEVVHAAVDMFGVTGSGLMVADEQHILHYVAASNAPSKIMEEAQSTAGEGPCVAAFVHNRVVRADDLRAETRWPRIRDTFLRHRVVSVLGVPVRLGGVPVGTLDVFLDRPHEWDDTEASALQRYADLAETILAAALAARRAGELAGQLQYALDYRIVIERAVGYLMAQRGTDAEQAFTVLRAAARSRRRKVAEVAQYLLDTGNLPESSP</sequence>
<evidence type="ECO:0000256" key="4">
    <source>
        <dbReference type="ARBA" id="ARBA00023163"/>
    </source>
</evidence>
<dbReference type="SUPFAM" id="SSF55781">
    <property type="entry name" value="GAF domain-like"/>
    <property type="match status" value="1"/>
</dbReference>
<reference evidence="7" key="1">
    <citation type="journal article" date="2019" name="Int. J. Syst. Evol. Microbiol.">
        <title>The Global Catalogue of Microorganisms (GCM) 10K type strain sequencing project: providing services to taxonomists for standard genome sequencing and annotation.</title>
        <authorList>
            <consortium name="The Broad Institute Genomics Platform"/>
            <consortium name="The Broad Institute Genome Sequencing Center for Infectious Disease"/>
            <person name="Wu L."/>
            <person name="Ma J."/>
        </authorList>
    </citation>
    <scope>NUCLEOTIDE SEQUENCE [LARGE SCALE GENOMIC DNA]</scope>
    <source>
        <strain evidence="7">XZYJT-10</strain>
    </source>
</reference>
<proteinExistence type="predicted"/>
<evidence type="ECO:0000256" key="2">
    <source>
        <dbReference type="ARBA" id="ARBA00022777"/>
    </source>
</evidence>
<gene>
    <name evidence="6" type="ORF">ACFQS1_03120</name>
</gene>
<evidence type="ECO:0000256" key="1">
    <source>
        <dbReference type="ARBA" id="ARBA00022679"/>
    </source>
</evidence>
<comment type="caution">
    <text evidence="6">The sequence shown here is derived from an EMBL/GenBank/DDBJ whole genome shotgun (WGS) entry which is preliminary data.</text>
</comment>
<organism evidence="6 7">
    <name type="scientific">Paractinoplanes rhizophilus</name>
    <dbReference type="NCBI Taxonomy" id="1416877"/>
    <lineage>
        <taxon>Bacteria</taxon>
        <taxon>Bacillati</taxon>
        <taxon>Actinomycetota</taxon>
        <taxon>Actinomycetes</taxon>
        <taxon>Micromonosporales</taxon>
        <taxon>Micromonosporaceae</taxon>
        <taxon>Paractinoplanes</taxon>
    </lineage>
</organism>
<keyword evidence="2" id="KW-0418">Kinase</keyword>
<dbReference type="InterPro" id="IPR029016">
    <property type="entry name" value="GAF-like_dom_sf"/>
</dbReference>
<dbReference type="Proteomes" id="UP001596548">
    <property type="component" value="Unassembled WGS sequence"/>
</dbReference>